<dbReference type="FunFam" id="3.40.250.10:FF:000038">
    <property type="entry name" value="Rhodanese-like domain-containing protein 9, chloroplastic"/>
    <property type="match status" value="1"/>
</dbReference>
<evidence type="ECO:0000313" key="2">
    <source>
        <dbReference type="EnsemblPlants" id="Zm00001eb308430_P001"/>
    </source>
</evidence>
<sequence>MAVVGLSSAFAPLRGSWIAVRIRQGGQRAGISLCPSPRSRRSCAAVVRAEVSFVDADEAKRLVGEEGYTVLDIRDRAQRERAHIKSSTHVPLFIENQDNDIGTIVKRQLHNNFAGLFFGLPFTKLNPDFALTVKDKFSPESKLLVVCQEGLRSAAAADALEKEGFQNIACITSGLQTVKPGTFESVGKSELQNAGKAGLVTIQGKISVVLGTVLISKIIGLPSFRDNQMYQLITLSYGRSCAGAYLFITFFPDQAEKLFDLAGISL</sequence>
<dbReference type="PROSITE" id="PS50206">
    <property type="entry name" value="RHODANESE_3"/>
    <property type="match status" value="1"/>
</dbReference>
<dbReference type="EnsemblPlants" id="Zm00001eb308430_T001">
    <property type="protein sequence ID" value="Zm00001eb308430_P001"/>
    <property type="gene ID" value="Zm00001eb308430"/>
</dbReference>
<name>A0A804Q738_MAIZE</name>
<dbReference type="AlphaFoldDB" id="A0A804Q738"/>
<dbReference type="Gramene" id="Zm00001eb308430_T001">
    <property type="protein sequence ID" value="Zm00001eb308430_P001"/>
    <property type="gene ID" value="Zm00001eb308430"/>
</dbReference>
<gene>
    <name evidence="2" type="primary">LOC100280883</name>
</gene>
<dbReference type="PANTHER" id="PTHR45508">
    <property type="entry name" value="RHODANESE-LIKE DOMAIN-CONTAINING PROTEIN 9, CHLOROPLASTIC"/>
    <property type="match status" value="1"/>
</dbReference>
<accession>A0A804Q738</accession>
<dbReference type="InterPro" id="IPR001763">
    <property type="entry name" value="Rhodanese-like_dom"/>
</dbReference>
<evidence type="ECO:0000313" key="3">
    <source>
        <dbReference type="Proteomes" id="UP000007305"/>
    </source>
</evidence>
<evidence type="ECO:0000259" key="1">
    <source>
        <dbReference type="PROSITE" id="PS50206"/>
    </source>
</evidence>
<dbReference type="CDD" id="cd00158">
    <property type="entry name" value="RHOD"/>
    <property type="match status" value="1"/>
</dbReference>
<reference evidence="3" key="1">
    <citation type="submission" date="2015-12" db="EMBL/GenBank/DDBJ databases">
        <title>Update maize B73 reference genome by single molecule sequencing technologies.</title>
        <authorList>
            <consortium name="Maize Genome Sequencing Project"/>
            <person name="Ware D."/>
        </authorList>
    </citation>
    <scope>NUCLEOTIDE SEQUENCE [LARGE SCALE GENOMIC DNA]</scope>
    <source>
        <strain evidence="3">cv. B73</strain>
    </source>
</reference>
<protein>
    <recommendedName>
        <fullName evidence="1">Rhodanese domain-containing protein</fullName>
    </recommendedName>
</protein>
<dbReference type="Gene3D" id="3.40.250.10">
    <property type="entry name" value="Rhodanese-like domain"/>
    <property type="match status" value="1"/>
</dbReference>
<evidence type="ECO:0007829" key="4">
    <source>
        <dbReference type="PeptideAtlas" id="A0A804Q738"/>
    </source>
</evidence>
<feature type="domain" description="Rhodanese" evidence="1">
    <location>
        <begin position="64"/>
        <end position="187"/>
    </location>
</feature>
<dbReference type="Pfam" id="PF00581">
    <property type="entry name" value="Rhodanese"/>
    <property type="match status" value="1"/>
</dbReference>
<dbReference type="InParanoid" id="A0A804Q738"/>
<dbReference type="SUPFAM" id="SSF52821">
    <property type="entry name" value="Rhodanese/Cell cycle control phosphatase"/>
    <property type="match status" value="1"/>
</dbReference>
<proteinExistence type="evidence at protein level"/>
<dbReference type="OrthoDB" id="566238at2759"/>
<reference evidence="2" key="2">
    <citation type="submission" date="2019-07" db="EMBL/GenBank/DDBJ databases">
        <authorList>
            <person name="Seetharam A."/>
            <person name="Woodhouse M."/>
            <person name="Cannon E."/>
        </authorList>
    </citation>
    <scope>NUCLEOTIDE SEQUENCE [LARGE SCALE GENOMIC DNA]</scope>
    <source>
        <strain evidence="2">cv. B73</strain>
    </source>
</reference>
<keyword evidence="4" id="KW-1267">Proteomics identification</keyword>
<dbReference type="PANTHER" id="PTHR45508:SF1">
    <property type="entry name" value="RHODANESE-LIKE DOMAIN-CONTAINING PROTEIN 9, CHLOROPLASTIC"/>
    <property type="match status" value="1"/>
</dbReference>
<dbReference type="SMART" id="SM00450">
    <property type="entry name" value="RHOD"/>
    <property type="match status" value="1"/>
</dbReference>
<reference evidence="2" key="3">
    <citation type="submission" date="2021-05" db="UniProtKB">
        <authorList>
            <consortium name="EnsemblPlants"/>
        </authorList>
    </citation>
    <scope>IDENTIFICATION</scope>
    <source>
        <strain evidence="2">cv. B73</strain>
    </source>
</reference>
<dbReference type="FunCoup" id="A0A804Q738">
    <property type="interactions" value="2196"/>
</dbReference>
<keyword evidence="3" id="KW-1185">Reference proteome</keyword>
<organism evidence="2 3">
    <name type="scientific">Zea mays</name>
    <name type="common">Maize</name>
    <dbReference type="NCBI Taxonomy" id="4577"/>
    <lineage>
        <taxon>Eukaryota</taxon>
        <taxon>Viridiplantae</taxon>
        <taxon>Streptophyta</taxon>
        <taxon>Embryophyta</taxon>
        <taxon>Tracheophyta</taxon>
        <taxon>Spermatophyta</taxon>
        <taxon>Magnoliopsida</taxon>
        <taxon>Liliopsida</taxon>
        <taxon>Poales</taxon>
        <taxon>Poaceae</taxon>
        <taxon>PACMAD clade</taxon>
        <taxon>Panicoideae</taxon>
        <taxon>Andropogonodae</taxon>
        <taxon>Andropogoneae</taxon>
        <taxon>Tripsacinae</taxon>
        <taxon>Zea</taxon>
    </lineage>
</organism>
<dbReference type="InterPro" id="IPR044615">
    <property type="entry name" value="STR9"/>
</dbReference>
<dbReference type="InterPro" id="IPR036873">
    <property type="entry name" value="Rhodanese-like_dom_sf"/>
</dbReference>
<dbReference type="Proteomes" id="UP000007305">
    <property type="component" value="Chromosome 7"/>
</dbReference>